<keyword evidence="2 6" id="KW-0812">Transmembrane</keyword>
<feature type="transmembrane region" description="Helical" evidence="6">
    <location>
        <begin position="96"/>
        <end position="118"/>
    </location>
</feature>
<feature type="transmembrane region" description="Helical" evidence="6">
    <location>
        <begin position="138"/>
        <end position="157"/>
    </location>
</feature>
<comment type="subcellular location">
    <subcellularLocation>
        <location evidence="1">Membrane</location>
        <topology evidence="1">Multi-pass membrane protein</topology>
    </subcellularLocation>
</comment>
<feature type="transmembrane region" description="Helical" evidence="6">
    <location>
        <begin position="446"/>
        <end position="466"/>
    </location>
</feature>
<dbReference type="GO" id="GO:0016020">
    <property type="term" value="C:membrane"/>
    <property type="evidence" value="ECO:0007669"/>
    <property type="project" value="UniProtKB-SubCell"/>
</dbReference>
<dbReference type="AlphaFoldDB" id="A0A1J9QKQ5"/>
<keyword evidence="3 6" id="KW-1133">Transmembrane helix</keyword>
<evidence type="ECO:0008006" key="9">
    <source>
        <dbReference type="Google" id="ProtNLM"/>
    </source>
</evidence>
<evidence type="ECO:0000256" key="5">
    <source>
        <dbReference type="SAM" id="MobiDB-lite"/>
    </source>
</evidence>
<keyword evidence="4 6" id="KW-0472">Membrane</keyword>
<gene>
    <name evidence="7" type="ORF">AJ78_03105</name>
</gene>
<dbReference type="Proteomes" id="UP000182235">
    <property type="component" value="Unassembled WGS sequence"/>
</dbReference>
<feature type="transmembrane region" description="Helical" evidence="6">
    <location>
        <begin position="520"/>
        <end position="538"/>
    </location>
</feature>
<sequence>MPSRSDEITYARHLAPSWITDYYQYTEHDLHLYCWLQRPLRHSPTISMDLDNDTRGWIMSCVSGVACMLGSSIICVDVIARSCFGLKNFKIADSTVFLASSLSLSSGVLLFTSLYSMLPTSKVYFIKAGLSPSTATSALIGLFLAGVVIIQLISSFIHHHIPSHVVDCMHTHEHITKGHEAGNGTTGEHQHHHHAGHNTGFKSPTTTATESTALLPSDHRSSPPSPRLSTHEIQASNPLVPYSELPLSSRLKRQITSFVGGNKPFCDQYGPCYGVSHVCGKECNKILAQKDIKRIASGDSTVSPQALEAATGGTSDAHPLSRSVSDFHQSRPVSRDGPRSLRIHGLDGYVDDQNLPPPHSSDAITHHHHVPQNAFLVIGLQTSLAIALHKLPEGFITYATNHANPTLGFSVFMALSIHNITEGFAMALPLYLALNSKLKAMLWSSLLGGVSQPAGAGLAALWIWGAGKATGGAGNGATVDPDNLSWAVYGGMFAATAGVMTSVSLQLFSEGLMLSHYRSLCIGFAIFGMGILGFSFALTA</sequence>
<proteinExistence type="predicted"/>
<dbReference type="PANTHER" id="PTHR11040:SF210">
    <property type="entry name" value="ZINC-REGULATED TRANSPORTER 3"/>
    <property type="match status" value="1"/>
</dbReference>
<feature type="transmembrane region" description="Helical" evidence="6">
    <location>
        <begin position="57"/>
        <end position="84"/>
    </location>
</feature>
<keyword evidence="8" id="KW-1185">Reference proteome</keyword>
<feature type="region of interest" description="Disordered" evidence="5">
    <location>
        <begin position="177"/>
        <end position="209"/>
    </location>
</feature>
<evidence type="ECO:0000313" key="8">
    <source>
        <dbReference type="Proteomes" id="UP000182235"/>
    </source>
</evidence>
<dbReference type="STRING" id="1447872.A0A1J9QKQ5"/>
<evidence type="ECO:0000256" key="3">
    <source>
        <dbReference type="ARBA" id="ARBA00022989"/>
    </source>
</evidence>
<evidence type="ECO:0000256" key="1">
    <source>
        <dbReference type="ARBA" id="ARBA00004141"/>
    </source>
</evidence>
<reference evidence="7 8" key="1">
    <citation type="submission" date="2015-07" db="EMBL/GenBank/DDBJ databases">
        <title>Emmonsia species relationships and genome sequence.</title>
        <authorList>
            <consortium name="The Broad Institute Genomics Platform"/>
            <person name="Cuomo C.A."/>
            <person name="Munoz J.F."/>
            <person name="Imamovic A."/>
            <person name="Priest M.E."/>
            <person name="Young S."/>
            <person name="Clay O.K."/>
            <person name="McEwen J.G."/>
        </authorList>
    </citation>
    <scope>NUCLEOTIDE SEQUENCE [LARGE SCALE GENOMIC DNA]</scope>
    <source>
        <strain evidence="7 8">UAMH 9510</strain>
    </source>
</reference>
<evidence type="ECO:0000313" key="7">
    <source>
        <dbReference type="EMBL" id="OJD16767.1"/>
    </source>
</evidence>
<dbReference type="Pfam" id="PF02535">
    <property type="entry name" value="Zip"/>
    <property type="match status" value="1"/>
</dbReference>
<dbReference type="GO" id="GO:0005385">
    <property type="term" value="F:zinc ion transmembrane transporter activity"/>
    <property type="evidence" value="ECO:0007669"/>
    <property type="project" value="TreeGrafter"/>
</dbReference>
<feature type="transmembrane region" description="Helical" evidence="6">
    <location>
        <begin position="486"/>
        <end position="508"/>
    </location>
</feature>
<feature type="region of interest" description="Disordered" evidence="5">
    <location>
        <begin position="307"/>
        <end position="338"/>
    </location>
</feature>
<comment type="caution">
    <text evidence="7">The sequence shown here is derived from an EMBL/GenBank/DDBJ whole genome shotgun (WGS) entry which is preliminary data.</text>
</comment>
<evidence type="ECO:0000256" key="6">
    <source>
        <dbReference type="SAM" id="Phobius"/>
    </source>
</evidence>
<accession>A0A1J9QKQ5</accession>
<evidence type="ECO:0000256" key="2">
    <source>
        <dbReference type="ARBA" id="ARBA00022692"/>
    </source>
</evidence>
<dbReference type="VEuPathDB" id="FungiDB:AJ78_03105"/>
<dbReference type="PANTHER" id="PTHR11040">
    <property type="entry name" value="ZINC/IRON TRANSPORTER"/>
    <property type="match status" value="1"/>
</dbReference>
<dbReference type="EMBL" id="LGRN01000093">
    <property type="protein sequence ID" value="OJD16767.1"/>
    <property type="molecule type" value="Genomic_DNA"/>
</dbReference>
<organism evidence="7 8">
    <name type="scientific">Emergomyces pasteurianus Ep9510</name>
    <dbReference type="NCBI Taxonomy" id="1447872"/>
    <lineage>
        <taxon>Eukaryota</taxon>
        <taxon>Fungi</taxon>
        <taxon>Dikarya</taxon>
        <taxon>Ascomycota</taxon>
        <taxon>Pezizomycotina</taxon>
        <taxon>Eurotiomycetes</taxon>
        <taxon>Eurotiomycetidae</taxon>
        <taxon>Onygenales</taxon>
        <taxon>Ajellomycetaceae</taxon>
        <taxon>Emergomyces</taxon>
    </lineage>
</organism>
<dbReference type="InterPro" id="IPR003689">
    <property type="entry name" value="ZIP"/>
</dbReference>
<dbReference type="OrthoDB" id="262547at2759"/>
<protein>
    <recommendedName>
        <fullName evidence="9">Zinc/iron permease</fullName>
    </recommendedName>
</protein>
<evidence type="ECO:0000256" key="4">
    <source>
        <dbReference type="ARBA" id="ARBA00023136"/>
    </source>
</evidence>
<feature type="region of interest" description="Disordered" evidence="5">
    <location>
        <begin position="214"/>
        <end position="233"/>
    </location>
</feature>
<name>A0A1J9QKQ5_9EURO</name>